<evidence type="ECO:0000313" key="6">
    <source>
        <dbReference type="Proteomes" id="UP000037510"/>
    </source>
</evidence>
<dbReference type="InterPro" id="IPR007588">
    <property type="entry name" value="Znf_FLYWCH"/>
</dbReference>
<evidence type="ECO:0000256" key="3">
    <source>
        <dbReference type="ARBA" id="ARBA00022833"/>
    </source>
</evidence>
<dbReference type="GO" id="GO:0008270">
    <property type="term" value="F:zinc ion binding"/>
    <property type="evidence" value="ECO:0007669"/>
    <property type="project" value="UniProtKB-KW"/>
</dbReference>
<dbReference type="Pfam" id="PF04500">
    <property type="entry name" value="FLYWCH"/>
    <property type="match status" value="1"/>
</dbReference>
<name>A0A0L7LNM6_OPEBR</name>
<gene>
    <name evidence="5" type="ORF">OBRU01_04765</name>
</gene>
<dbReference type="EMBL" id="JTDY01000469">
    <property type="protein sequence ID" value="KOB77035.1"/>
    <property type="molecule type" value="Genomic_DNA"/>
</dbReference>
<dbReference type="AlphaFoldDB" id="A0A0L7LNM6"/>
<protein>
    <submittedName>
        <fullName evidence="5">Modifier of mdg4</fullName>
    </submittedName>
</protein>
<keyword evidence="1" id="KW-0479">Metal-binding</keyword>
<evidence type="ECO:0000259" key="4">
    <source>
        <dbReference type="Pfam" id="PF04500"/>
    </source>
</evidence>
<keyword evidence="3" id="KW-0862">Zinc</keyword>
<accession>A0A0L7LNM6</accession>
<dbReference type="Gene3D" id="2.20.25.240">
    <property type="match status" value="1"/>
</dbReference>
<sequence length="101" mass="11467">MWRGYTYSENNGMYYCSSKSAIGCTAQYLLIPTRKGKHLVMYRGYTYSETHGTYYCSSKTSIGCTARIKLTKNGGIQIISEEHSHSPPNYIKTTNGNYIRV</sequence>
<dbReference type="Proteomes" id="UP000037510">
    <property type="component" value="Unassembled WGS sequence"/>
</dbReference>
<organism evidence="5 6">
    <name type="scientific">Operophtera brumata</name>
    <name type="common">Winter moth</name>
    <name type="synonym">Phalaena brumata</name>
    <dbReference type="NCBI Taxonomy" id="104452"/>
    <lineage>
        <taxon>Eukaryota</taxon>
        <taxon>Metazoa</taxon>
        <taxon>Ecdysozoa</taxon>
        <taxon>Arthropoda</taxon>
        <taxon>Hexapoda</taxon>
        <taxon>Insecta</taxon>
        <taxon>Pterygota</taxon>
        <taxon>Neoptera</taxon>
        <taxon>Endopterygota</taxon>
        <taxon>Lepidoptera</taxon>
        <taxon>Glossata</taxon>
        <taxon>Ditrysia</taxon>
        <taxon>Geometroidea</taxon>
        <taxon>Geometridae</taxon>
        <taxon>Larentiinae</taxon>
        <taxon>Operophtera</taxon>
    </lineage>
</organism>
<comment type="caution">
    <text evidence="5">The sequence shown here is derived from an EMBL/GenBank/DDBJ whole genome shotgun (WGS) entry which is preliminary data.</text>
</comment>
<proteinExistence type="predicted"/>
<keyword evidence="6" id="KW-1185">Reference proteome</keyword>
<evidence type="ECO:0000256" key="1">
    <source>
        <dbReference type="ARBA" id="ARBA00022723"/>
    </source>
</evidence>
<reference evidence="5 6" key="1">
    <citation type="journal article" date="2015" name="Genome Biol. Evol.">
        <title>The genome of winter moth (Operophtera brumata) provides a genomic perspective on sexual dimorphism and phenology.</title>
        <authorList>
            <person name="Derks M.F."/>
            <person name="Smit S."/>
            <person name="Salis L."/>
            <person name="Schijlen E."/>
            <person name="Bossers A."/>
            <person name="Mateman C."/>
            <person name="Pijl A.S."/>
            <person name="de Ridder D."/>
            <person name="Groenen M.A."/>
            <person name="Visser M.E."/>
            <person name="Megens H.J."/>
        </authorList>
    </citation>
    <scope>NUCLEOTIDE SEQUENCE [LARGE SCALE GENOMIC DNA]</scope>
    <source>
        <strain evidence="5">WM2013NL</strain>
        <tissue evidence="5">Head and thorax</tissue>
    </source>
</reference>
<keyword evidence="2" id="KW-0863">Zinc-finger</keyword>
<evidence type="ECO:0000313" key="5">
    <source>
        <dbReference type="EMBL" id="KOB77035.1"/>
    </source>
</evidence>
<evidence type="ECO:0000256" key="2">
    <source>
        <dbReference type="ARBA" id="ARBA00022771"/>
    </source>
</evidence>
<feature type="domain" description="FLYWCH-type" evidence="4">
    <location>
        <begin position="31"/>
        <end position="85"/>
    </location>
</feature>